<dbReference type="GO" id="GO:0046306">
    <property type="term" value="P:alkanesulfonate catabolic process"/>
    <property type="evidence" value="ECO:0007669"/>
    <property type="project" value="TreeGrafter"/>
</dbReference>
<dbReference type="Proteomes" id="UP000320674">
    <property type="component" value="Unassembled WGS sequence"/>
</dbReference>
<protein>
    <submittedName>
        <fullName evidence="6">LLM class flavin-dependent oxidoreductase</fullName>
    </submittedName>
</protein>
<evidence type="ECO:0000256" key="3">
    <source>
        <dbReference type="ARBA" id="ARBA00023002"/>
    </source>
</evidence>
<keyword evidence="4" id="KW-0503">Monooxygenase</keyword>
<dbReference type="PANTHER" id="PTHR42847">
    <property type="entry name" value="ALKANESULFONATE MONOOXYGENASE"/>
    <property type="match status" value="1"/>
</dbReference>
<evidence type="ECO:0000256" key="4">
    <source>
        <dbReference type="ARBA" id="ARBA00023033"/>
    </source>
</evidence>
<keyword evidence="1" id="KW-0285">Flavoprotein</keyword>
<gene>
    <name evidence="6" type="ORF">EWV77_12300</name>
</gene>
<reference evidence="6 7" key="1">
    <citation type="submission" date="2019-01" db="EMBL/GenBank/DDBJ databases">
        <title>Coherence of Microcystis species and biogeography revealed through population genomics.</title>
        <authorList>
            <person name="Perez-Carrascal O.M."/>
            <person name="Terrat Y."/>
            <person name="Giani A."/>
            <person name="Fortin N."/>
            <person name="Tromas N."/>
            <person name="Shapiro B.J."/>
        </authorList>
    </citation>
    <scope>NUCLEOTIDE SEQUENCE [LARGE SCALE GENOMIC DNA]</scope>
    <source>
        <strain evidence="6">Mv_BB_P_19951000_S68D</strain>
    </source>
</reference>
<keyword evidence="2" id="KW-0288">FMN</keyword>
<proteinExistence type="predicted"/>
<evidence type="ECO:0000313" key="7">
    <source>
        <dbReference type="Proteomes" id="UP000320674"/>
    </source>
</evidence>
<dbReference type="PANTHER" id="PTHR42847:SF4">
    <property type="entry name" value="ALKANESULFONATE MONOOXYGENASE-RELATED"/>
    <property type="match status" value="1"/>
</dbReference>
<dbReference type="InterPro" id="IPR050172">
    <property type="entry name" value="SsuD_RutA_monooxygenase"/>
</dbReference>
<name>A0A552HPL8_MICVR</name>
<dbReference type="Pfam" id="PF00296">
    <property type="entry name" value="Bac_luciferase"/>
    <property type="match status" value="1"/>
</dbReference>
<dbReference type="Gene3D" id="3.20.20.30">
    <property type="entry name" value="Luciferase-like domain"/>
    <property type="match status" value="1"/>
</dbReference>
<evidence type="ECO:0000256" key="1">
    <source>
        <dbReference type="ARBA" id="ARBA00022630"/>
    </source>
</evidence>
<dbReference type="GO" id="GO:0008726">
    <property type="term" value="F:alkanesulfonate monooxygenase activity"/>
    <property type="evidence" value="ECO:0007669"/>
    <property type="project" value="TreeGrafter"/>
</dbReference>
<comment type="caution">
    <text evidence="6">The sequence shown here is derived from an EMBL/GenBank/DDBJ whole genome shotgun (WGS) entry which is preliminary data.</text>
</comment>
<dbReference type="SUPFAM" id="SSF51679">
    <property type="entry name" value="Bacterial luciferase-like"/>
    <property type="match status" value="1"/>
</dbReference>
<evidence type="ECO:0000259" key="5">
    <source>
        <dbReference type="Pfam" id="PF00296"/>
    </source>
</evidence>
<dbReference type="InterPro" id="IPR011251">
    <property type="entry name" value="Luciferase-like_dom"/>
</dbReference>
<dbReference type="InterPro" id="IPR036661">
    <property type="entry name" value="Luciferase-like_sf"/>
</dbReference>
<keyword evidence="3" id="KW-0560">Oxidoreductase</keyword>
<dbReference type="AlphaFoldDB" id="A0A552HPL8"/>
<organism evidence="6 7">
    <name type="scientific">Microcystis viridis Mv_BB_P_19951000_S68D</name>
    <dbReference type="NCBI Taxonomy" id="2486270"/>
    <lineage>
        <taxon>Bacteria</taxon>
        <taxon>Bacillati</taxon>
        <taxon>Cyanobacteriota</taxon>
        <taxon>Cyanophyceae</taxon>
        <taxon>Oscillatoriophycideae</taxon>
        <taxon>Chroococcales</taxon>
        <taxon>Microcystaceae</taxon>
        <taxon>Microcystis</taxon>
    </lineage>
</organism>
<dbReference type="EMBL" id="SFAZ01000179">
    <property type="protein sequence ID" value="TRU73164.1"/>
    <property type="molecule type" value="Genomic_DNA"/>
</dbReference>
<evidence type="ECO:0000256" key="2">
    <source>
        <dbReference type="ARBA" id="ARBA00022643"/>
    </source>
</evidence>
<feature type="domain" description="Luciferase-like" evidence="5">
    <location>
        <begin position="26"/>
        <end position="316"/>
    </location>
</feature>
<evidence type="ECO:0000313" key="6">
    <source>
        <dbReference type="EMBL" id="TRU73164.1"/>
    </source>
</evidence>
<accession>A0A552HPL8</accession>
<sequence>MPLQFGIWAPVCGGWLRVINPERNWSICDLVELAVQADRVGYDFYYIPEHYLNAVHGPDHDVTDAWLTAGAVSLATQEIKIVTAVQPGFKLPAVVAKLSAALQNQPDGGRFGLSGIAGWWQLEVESYGDVWLSHGDRYARLEEYLQIIRGLWTTADFNYRGKYYTITQGILAERPTPLPLVFIAGESERAIDLAARLGDYLFINADDLEKTAALVEKVKRWTSDRYQRRIQVAMSAFAIVRPTTVEAESRLDKIYRSADTGKIRYFQQQIDANAVAHNKLDIGQTIEANLGLSARFVGDPQTVIRRLRDYESIGVDLIIFKFESTREDALYFHQQVIDRYSHSHPYPLISR</sequence>